<organism evidence="1">
    <name type="scientific">marine sediment metagenome</name>
    <dbReference type="NCBI Taxonomy" id="412755"/>
    <lineage>
        <taxon>unclassified sequences</taxon>
        <taxon>metagenomes</taxon>
        <taxon>ecological metagenomes</taxon>
    </lineage>
</organism>
<proteinExistence type="predicted"/>
<protein>
    <recommendedName>
        <fullName evidence="2">Hypervirulence associated protein TUDOR domain-containing protein</fullName>
    </recommendedName>
</protein>
<accession>A0A0F9HUQ9</accession>
<sequence length="83" mass="9255">MEIKLGDKVKDKITGFTGTVVAKTEFLNGCIQYNVMPKGEKSNKMPEDMSIDAQSLEVVKAKKQIKKESNGGKTRIAFKQRGY</sequence>
<dbReference type="AlphaFoldDB" id="A0A0F9HUQ9"/>
<dbReference type="EMBL" id="LAZR01021407">
    <property type="protein sequence ID" value="KKL85430.1"/>
    <property type="molecule type" value="Genomic_DNA"/>
</dbReference>
<comment type="caution">
    <text evidence="1">The sequence shown here is derived from an EMBL/GenBank/DDBJ whole genome shotgun (WGS) entry which is preliminary data.</text>
</comment>
<evidence type="ECO:0000313" key="1">
    <source>
        <dbReference type="EMBL" id="KKL85430.1"/>
    </source>
</evidence>
<gene>
    <name evidence="1" type="ORF">LCGC14_1954830</name>
</gene>
<name>A0A0F9HUQ9_9ZZZZ</name>
<reference evidence="1" key="1">
    <citation type="journal article" date="2015" name="Nature">
        <title>Complex archaea that bridge the gap between prokaryotes and eukaryotes.</title>
        <authorList>
            <person name="Spang A."/>
            <person name="Saw J.H."/>
            <person name="Jorgensen S.L."/>
            <person name="Zaremba-Niedzwiedzka K."/>
            <person name="Martijn J."/>
            <person name="Lind A.E."/>
            <person name="van Eijk R."/>
            <person name="Schleper C."/>
            <person name="Guy L."/>
            <person name="Ettema T.J."/>
        </authorList>
    </citation>
    <scope>NUCLEOTIDE SEQUENCE</scope>
</reference>
<evidence type="ECO:0008006" key="2">
    <source>
        <dbReference type="Google" id="ProtNLM"/>
    </source>
</evidence>